<dbReference type="PANTHER" id="PTHR23523">
    <property type="match status" value="1"/>
</dbReference>
<gene>
    <name evidence="2" type="ORF">GCM10007359_06940</name>
</gene>
<evidence type="ECO:0000256" key="1">
    <source>
        <dbReference type="SAM" id="Phobius"/>
    </source>
</evidence>
<feature type="transmembrane region" description="Helical" evidence="1">
    <location>
        <begin position="311"/>
        <end position="330"/>
    </location>
</feature>
<feature type="transmembrane region" description="Helical" evidence="1">
    <location>
        <begin position="279"/>
        <end position="299"/>
    </location>
</feature>
<dbReference type="InterPro" id="IPR036259">
    <property type="entry name" value="MFS_trans_sf"/>
</dbReference>
<dbReference type="Proteomes" id="UP000600171">
    <property type="component" value="Unassembled WGS sequence"/>
</dbReference>
<proteinExistence type="predicted"/>
<feature type="transmembrane region" description="Helical" evidence="1">
    <location>
        <begin position="222"/>
        <end position="241"/>
    </location>
</feature>
<feature type="transmembrane region" description="Helical" evidence="1">
    <location>
        <begin position="45"/>
        <end position="67"/>
    </location>
</feature>
<feature type="transmembrane region" description="Helical" evidence="1">
    <location>
        <begin position="156"/>
        <end position="177"/>
    </location>
</feature>
<comment type="caution">
    <text evidence="2">The sequence shown here is derived from an EMBL/GenBank/DDBJ whole genome shotgun (WGS) entry which is preliminary data.</text>
</comment>
<dbReference type="Pfam" id="PF07690">
    <property type="entry name" value="MFS_1"/>
    <property type="match status" value="1"/>
</dbReference>
<feature type="transmembrane region" description="Helical" evidence="1">
    <location>
        <begin position="197"/>
        <end position="215"/>
    </location>
</feature>
<keyword evidence="1" id="KW-0812">Transmembrane</keyword>
<reference evidence="2 3" key="1">
    <citation type="journal article" date="2014" name="Int. J. Syst. Evol. Microbiol.">
        <title>Complete genome sequence of Corynebacterium casei LMG S-19264T (=DSM 44701T), isolated from a smear-ripened cheese.</title>
        <authorList>
            <consortium name="US DOE Joint Genome Institute (JGI-PGF)"/>
            <person name="Walter F."/>
            <person name="Albersmeier A."/>
            <person name="Kalinowski J."/>
            <person name="Ruckert C."/>
        </authorList>
    </citation>
    <scope>NUCLEOTIDE SEQUENCE [LARGE SCALE GENOMIC DNA]</scope>
    <source>
        <strain evidence="2 3">CCM 8669</strain>
    </source>
</reference>
<protein>
    <submittedName>
        <fullName evidence="2">Cyanate transporter</fullName>
    </submittedName>
</protein>
<dbReference type="InterPro" id="IPR052524">
    <property type="entry name" value="MFS_Cyanate_Porter"/>
</dbReference>
<feature type="transmembrane region" description="Helical" evidence="1">
    <location>
        <begin position="107"/>
        <end position="127"/>
    </location>
</feature>
<keyword evidence="1" id="KW-1133">Transmembrane helix</keyword>
<sequence length="337" mass="35457">MAFAAVSPVAPKLVQKLGLEKTLLIAVVGLAVGILVRSLPLPGIIWVGTACIGVSIAVLNVSLPVMVKRDFPARIGSMTGIYSAVQGGFAAMAAGIALPLASASDTGWRFSLGVWAVLAVVTALLLVPQARTSTVGGGSGNLPQRRKAINPWRSSLSWQIAAFMGVQSLFFYTLLAWLSPIEQSFGISAETAGFHQFLFNLGSLFGSLLCTALLPKTHSIRPLMLFMLALWIVSLLGLLFFPELAVIPAFTGGLSCGTFFVLALSLFGLRTRHHVNAGALSGMGQSVGYIIAAAGPLAIGALHDATDSWSLALWLLVVLGLIEVVLGVMVSRDRYID</sequence>
<dbReference type="PANTHER" id="PTHR23523:SF2">
    <property type="entry name" value="2-NITROIMIDAZOLE TRANSPORTER"/>
    <property type="match status" value="1"/>
</dbReference>
<dbReference type="AlphaFoldDB" id="A0A917IQL0"/>
<keyword evidence="1" id="KW-0472">Membrane</keyword>
<dbReference type="InterPro" id="IPR011701">
    <property type="entry name" value="MFS"/>
</dbReference>
<dbReference type="GO" id="GO:0022857">
    <property type="term" value="F:transmembrane transporter activity"/>
    <property type="evidence" value="ECO:0007669"/>
    <property type="project" value="InterPro"/>
</dbReference>
<feature type="transmembrane region" description="Helical" evidence="1">
    <location>
        <begin position="79"/>
        <end position="101"/>
    </location>
</feature>
<dbReference type="SUPFAM" id="SSF103473">
    <property type="entry name" value="MFS general substrate transporter"/>
    <property type="match status" value="1"/>
</dbReference>
<feature type="transmembrane region" description="Helical" evidence="1">
    <location>
        <begin position="22"/>
        <end position="39"/>
    </location>
</feature>
<feature type="transmembrane region" description="Helical" evidence="1">
    <location>
        <begin position="247"/>
        <end position="267"/>
    </location>
</feature>
<keyword evidence="3" id="KW-1185">Reference proteome</keyword>
<organism evidence="2 3">
    <name type="scientific">Rothia aerolata</name>
    <dbReference type="NCBI Taxonomy" id="1812262"/>
    <lineage>
        <taxon>Bacteria</taxon>
        <taxon>Bacillati</taxon>
        <taxon>Actinomycetota</taxon>
        <taxon>Actinomycetes</taxon>
        <taxon>Micrococcales</taxon>
        <taxon>Micrococcaceae</taxon>
        <taxon>Rothia</taxon>
    </lineage>
</organism>
<dbReference type="Gene3D" id="1.20.1250.20">
    <property type="entry name" value="MFS general substrate transporter like domains"/>
    <property type="match status" value="2"/>
</dbReference>
<dbReference type="EMBL" id="BMDC01000001">
    <property type="protein sequence ID" value="GGH59593.1"/>
    <property type="molecule type" value="Genomic_DNA"/>
</dbReference>
<name>A0A917IQL0_9MICC</name>
<evidence type="ECO:0000313" key="2">
    <source>
        <dbReference type="EMBL" id="GGH59593.1"/>
    </source>
</evidence>
<evidence type="ECO:0000313" key="3">
    <source>
        <dbReference type="Proteomes" id="UP000600171"/>
    </source>
</evidence>
<accession>A0A917IQL0</accession>